<keyword evidence="1 8" id="KW-0436">Ligase</keyword>
<dbReference type="InterPro" id="IPR002307">
    <property type="entry name" value="Tyr-tRNA-ligase"/>
</dbReference>
<dbReference type="InterPro" id="IPR014729">
    <property type="entry name" value="Rossmann-like_a/b/a_fold"/>
</dbReference>
<dbReference type="GO" id="GO:0005524">
    <property type="term" value="F:ATP binding"/>
    <property type="evidence" value="ECO:0007669"/>
    <property type="project" value="UniProtKB-UniRule"/>
</dbReference>
<accession>A0A1L4D3A4</accession>
<dbReference type="Pfam" id="PF00579">
    <property type="entry name" value="tRNA-synt_1b"/>
    <property type="match status" value="1"/>
</dbReference>
<feature type="binding site" evidence="8">
    <location>
        <position position="184"/>
    </location>
    <ligand>
        <name>L-tyrosine</name>
        <dbReference type="ChEBI" id="CHEBI:58315"/>
    </ligand>
</feature>
<dbReference type="NCBIfam" id="TIGR00234">
    <property type="entry name" value="tyrS"/>
    <property type="match status" value="1"/>
</dbReference>
<evidence type="ECO:0000256" key="7">
    <source>
        <dbReference type="ARBA" id="ARBA00048248"/>
    </source>
</evidence>
<dbReference type="CDD" id="cd00805">
    <property type="entry name" value="TyrRS_core"/>
    <property type="match status" value="1"/>
</dbReference>
<feature type="binding site" evidence="8">
    <location>
        <position position="180"/>
    </location>
    <ligand>
        <name>L-tyrosine</name>
        <dbReference type="ChEBI" id="CHEBI:58315"/>
    </ligand>
</feature>
<gene>
    <name evidence="8" type="primary">tyrS</name>
    <name evidence="11" type="ORF">AXG55_12475</name>
</gene>
<dbReference type="SUPFAM" id="SSF52374">
    <property type="entry name" value="Nucleotidylyl transferase"/>
    <property type="match status" value="1"/>
</dbReference>
<comment type="subcellular location">
    <subcellularLocation>
        <location evidence="8">Cytoplasm</location>
    </subcellularLocation>
</comment>
<keyword evidence="6 8" id="KW-0030">Aminoacyl-tRNA synthetase</keyword>
<dbReference type="CDD" id="cd00165">
    <property type="entry name" value="S4"/>
    <property type="match status" value="1"/>
</dbReference>
<dbReference type="GO" id="GO:0003723">
    <property type="term" value="F:RNA binding"/>
    <property type="evidence" value="ECO:0007669"/>
    <property type="project" value="UniProtKB-KW"/>
</dbReference>
<keyword evidence="3 8" id="KW-0067">ATP-binding</keyword>
<keyword evidence="5 8" id="KW-0648">Protein biosynthesis</keyword>
<evidence type="ECO:0000256" key="3">
    <source>
        <dbReference type="ARBA" id="ARBA00022840"/>
    </source>
</evidence>
<evidence type="ECO:0000256" key="1">
    <source>
        <dbReference type="ARBA" id="ARBA00022598"/>
    </source>
</evidence>
<keyword evidence="2 8" id="KW-0547">Nucleotide-binding</keyword>
<dbReference type="GO" id="GO:0006437">
    <property type="term" value="P:tyrosyl-tRNA aminoacylation"/>
    <property type="evidence" value="ECO:0007669"/>
    <property type="project" value="UniProtKB-UniRule"/>
</dbReference>
<dbReference type="Gene3D" id="3.40.50.620">
    <property type="entry name" value="HUPs"/>
    <property type="match status" value="1"/>
</dbReference>
<dbReference type="SUPFAM" id="SSF55174">
    <property type="entry name" value="Alpha-L RNA-binding motif"/>
    <property type="match status" value="1"/>
</dbReference>
<dbReference type="OrthoDB" id="9804243at2"/>
<dbReference type="EMBL" id="CP017834">
    <property type="protein sequence ID" value="APJ04674.1"/>
    <property type="molecule type" value="Genomic_DNA"/>
</dbReference>
<dbReference type="InterPro" id="IPR024088">
    <property type="entry name" value="Tyr-tRNA-ligase_bac-type"/>
</dbReference>
<feature type="short sequence motif" description="'KMSKS' region" evidence="8">
    <location>
        <begin position="240"/>
        <end position="244"/>
    </location>
</feature>
<dbReference type="Gene3D" id="1.10.240.10">
    <property type="entry name" value="Tyrosyl-Transfer RNA Synthetase"/>
    <property type="match status" value="1"/>
</dbReference>
<comment type="function">
    <text evidence="8">Catalyzes the attachment of tyrosine to tRNA(Tyr) in a two-step reaction: tyrosine is first activated by ATP to form Tyr-AMP and then transferred to the acceptor end of tRNA(Tyr).</text>
</comment>
<evidence type="ECO:0000313" key="11">
    <source>
        <dbReference type="EMBL" id="APJ04674.1"/>
    </source>
</evidence>
<feature type="binding site" evidence="8">
    <location>
        <position position="45"/>
    </location>
    <ligand>
        <name>L-tyrosine</name>
        <dbReference type="ChEBI" id="CHEBI:58315"/>
    </ligand>
</feature>
<reference evidence="11 12" key="1">
    <citation type="submission" date="2016-10" db="EMBL/GenBank/DDBJ databases">
        <title>Silvanigrella aquatica sp. nov., isolated from a freshwater lake located in the Black Forest, Germany, description of Silvanigrellaceae fam. nov., Silvanigrellales ord. nov., reclassification of the order Bdellovibrionales in the class Oligoflexia, reclassification of the families Bacteriovoracaceae and Halobacteriovoraceae in the new order Bacteriovoracales ord. nov., and reclassification of the family Pseudobacteriovoracaceae in the order Oligoflexiales.</title>
        <authorList>
            <person name="Hahn M.W."/>
            <person name="Schmidt J."/>
            <person name="Koll U."/>
            <person name="Rohde M."/>
            <person name="Verbag S."/>
            <person name="Pitt A."/>
            <person name="Nakai R."/>
            <person name="Naganuma T."/>
            <person name="Lang E."/>
        </authorList>
    </citation>
    <scope>NUCLEOTIDE SEQUENCE [LARGE SCALE GENOMIC DNA]</scope>
    <source>
        <strain evidence="11 12">MWH-Nonnen-W8red</strain>
    </source>
</reference>
<dbReference type="EC" id="6.1.1.1" evidence="8"/>
<dbReference type="InterPro" id="IPR002305">
    <property type="entry name" value="aa-tRNA-synth_Ic"/>
</dbReference>
<comment type="catalytic activity">
    <reaction evidence="7 8">
        <text>tRNA(Tyr) + L-tyrosine + ATP = L-tyrosyl-tRNA(Tyr) + AMP + diphosphate + H(+)</text>
        <dbReference type="Rhea" id="RHEA:10220"/>
        <dbReference type="Rhea" id="RHEA-COMP:9706"/>
        <dbReference type="Rhea" id="RHEA-COMP:9707"/>
        <dbReference type="ChEBI" id="CHEBI:15378"/>
        <dbReference type="ChEBI" id="CHEBI:30616"/>
        <dbReference type="ChEBI" id="CHEBI:33019"/>
        <dbReference type="ChEBI" id="CHEBI:58315"/>
        <dbReference type="ChEBI" id="CHEBI:78442"/>
        <dbReference type="ChEBI" id="CHEBI:78536"/>
        <dbReference type="ChEBI" id="CHEBI:456215"/>
        <dbReference type="EC" id="6.1.1.1"/>
    </reaction>
</comment>
<dbReference type="KEGG" id="saqi:AXG55_12475"/>
<dbReference type="PROSITE" id="PS00178">
    <property type="entry name" value="AA_TRNA_LIGASE_I"/>
    <property type="match status" value="1"/>
</dbReference>
<evidence type="ECO:0000256" key="9">
    <source>
        <dbReference type="PROSITE-ProRule" id="PRU00182"/>
    </source>
</evidence>
<proteinExistence type="inferred from homology"/>
<sequence length="422" mass="47409">MTAKSSLITKLRERGLIAQISHEEELEQLLLKGNKNEKGETYSVYCGFDPTAASLHVGNLAALMMLRRAQKAGLQPLVLFGGATGLIGDPTGRTEMRPMNTKEQILEYIENFKLLVNRYFQFDVPNPPIFVNNIDWIGPMSWIDFARDVGSHFTVARLLSAEVNRTRFNEGGLTFMELGYQLLQSYDFLHLYQKYNCIVQFGGDDQWSNILGGADLIRRVQSGKAFAVTTPLLVGSDGKKFGKTAGNAIWLDAKLTSPYDFYQFFRNVHDADVAKMFKVFTFKEMDEITKIFSENENINKVKEIMAFEVTKIVHGEEEAIKALEAAKTLFSGQIGDLSNAPATFLSKPEVEQGIDILALLIKCGLSPSRGEARKLVQGNGLNFNGEKLNDFNYKISEKDFETPQNAIVLRKGKKDYHLVKMQ</sequence>
<evidence type="ECO:0000313" key="12">
    <source>
        <dbReference type="Proteomes" id="UP000184731"/>
    </source>
</evidence>
<organism evidence="11 12">
    <name type="scientific">Silvanigrella aquatica</name>
    <dbReference type="NCBI Taxonomy" id="1915309"/>
    <lineage>
        <taxon>Bacteria</taxon>
        <taxon>Pseudomonadati</taxon>
        <taxon>Bdellovibrionota</taxon>
        <taxon>Oligoflexia</taxon>
        <taxon>Silvanigrellales</taxon>
        <taxon>Silvanigrellaceae</taxon>
        <taxon>Silvanigrella</taxon>
    </lineage>
</organism>
<evidence type="ECO:0000256" key="2">
    <source>
        <dbReference type="ARBA" id="ARBA00022741"/>
    </source>
</evidence>
<dbReference type="HAMAP" id="MF_02006">
    <property type="entry name" value="Tyr_tRNA_synth_type1"/>
    <property type="match status" value="1"/>
</dbReference>
<keyword evidence="12" id="KW-1185">Reference proteome</keyword>
<dbReference type="InterPro" id="IPR001412">
    <property type="entry name" value="aa-tRNA-synth_I_CS"/>
</dbReference>
<name>A0A1L4D3A4_9BACT</name>
<evidence type="ECO:0000256" key="6">
    <source>
        <dbReference type="ARBA" id="ARBA00023146"/>
    </source>
</evidence>
<evidence type="ECO:0000259" key="10">
    <source>
        <dbReference type="Pfam" id="PF22421"/>
    </source>
</evidence>
<dbReference type="AlphaFoldDB" id="A0A1L4D3A4"/>
<dbReference type="InterPro" id="IPR024107">
    <property type="entry name" value="Tyr-tRNA-ligase_bac_1"/>
</dbReference>
<dbReference type="FunFam" id="1.10.240.10:FF:000001">
    <property type="entry name" value="Tyrosine--tRNA ligase"/>
    <property type="match status" value="1"/>
</dbReference>
<dbReference type="RefSeq" id="WP_148698428.1">
    <property type="nucleotide sequence ID" value="NZ_CP017834.1"/>
</dbReference>
<feature type="short sequence motif" description="'HIGH' region" evidence="8">
    <location>
        <begin position="50"/>
        <end position="59"/>
    </location>
</feature>
<feature type="domain" description="Tyrosine--tRNA ligase SYY-like C-terminal" evidence="10">
    <location>
        <begin position="352"/>
        <end position="419"/>
    </location>
</feature>
<dbReference type="GO" id="GO:0004831">
    <property type="term" value="F:tyrosine-tRNA ligase activity"/>
    <property type="evidence" value="ECO:0007669"/>
    <property type="project" value="UniProtKB-UniRule"/>
</dbReference>
<dbReference type="GO" id="GO:0005829">
    <property type="term" value="C:cytosol"/>
    <property type="evidence" value="ECO:0007669"/>
    <property type="project" value="TreeGrafter"/>
</dbReference>
<evidence type="ECO:0000256" key="4">
    <source>
        <dbReference type="ARBA" id="ARBA00022884"/>
    </source>
</evidence>
<dbReference type="PROSITE" id="PS50889">
    <property type="entry name" value="S4"/>
    <property type="match status" value="1"/>
</dbReference>
<comment type="similarity">
    <text evidence="8">Belongs to the class-I aminoacyl-tRNA synthetase family. TyrS type 1 subfamily.</text>
</comment>
<dbReference type="PANTHER" id="PTHR11766">
    <property type="entry name" value="TYROSYL-TRNA SYNTHETASE"/>
    <property type="match status" value="1"/>
</dbReference>
<keyword evidence="8" id="KW-0963">Cytoplasm</keyword>
<dbReference type="InterPro" id="IPR054608">
    <property type="entry name" value="SYY-like_C"/>
</dbReference>
<dbReference type="PRINTS" id="PR01040">
    <property type="entry name" value="TRNASYNTHTYR"/>
</dbReference>
<protein>
    <recommendedName>
        <fullName evidence="8">Tyrosine--tRNA ligase</fullName>
        <ecNumber evidence="8">6.1.1.1</ecNumber>
    </recommendedName>
    <alternativeName>
        <fullName evidence="8">Tyrosyl-tRNA synthetase</fullName>
        <shortName evidence="8">TyrRS</shortName>
    </alternativeName>
</protein>
<dbReference type="Pfam" id="PF22421">
    <property type="entry name" value="SYY_C-terminal"/>
    <property type="match status" value="1"/>
</dbReference>
<feature type="binding site" evidence="8">
    <location>
        <position position="243"/>
    </location>
    <ligand>
        <name>ATP</name>
        <dbReference type="ChEBI" id="CHEBI:30616"/>
    </ligand>
</feature>
<evidence type="ECO:0000256" key="8">
    <source>
        <dbReference type="HAMAP-Rule" id="MF_02006"/>
    </source>
</evidence>
<evidence type="ECO:0000256" key="5">
    <source>
        <dbReference type="ARBA" id="ARBA00022917"/>
    </source>
</evidence>
<dbReference type="PANTHER" id="PTHR11766:SF0">
    <property type="entry name" value="TYROSINE--TRNA LIGASE, MITOCHONDRIAL"/>
    <property type="match status" value="1"/>
</dbReference>
<dbReference type="STRING" id="1915309.AXG55_12475"/>
<dbReference type="Gene3D" id="3.10.290.10">
    <property type="entry name" value="RNA-binding S4 domain"/>
    <property type="match status" value="1"/>
</dbReference>
<dbReference type="Proteomes" id="UP000184731">
    <property type="component" value="Chromosome"/>
</dbReference>
<comment type="subunit">
    <text evidence="8">Homodimer.</text>
</comment>
<keyword evidence="4 9" id="KW-0694">RNA-binding</keyword>
<dbReference type="InterPro" id="IPR036986">
    <property type="entry name" value="S4_RNA-bd_sf"/>
</dbReference>